<reference evidence="5" key="1">
    <citation type="submission" date="2019-09" db="EMBL/GenBank/DDBJ databases">
        <title>Complete genome sequencing of four Arcobacter species reveals a diverse suite of mobile elements.</title>
        <authorList>
            <person name="On S.L.W."/>
            <person name="Miller W.G."/>
            <person name="Biggs P."/>
            <person name="Cornelius A."/>
            <person name="Vandamme P."/>
        </authorList>
    </citation>
    <scope>NUCLEOTIDE SEQUENCE [LARGE SCALE GENOMIC DNA]</scope>
    <source>
        <strain evidence="5">LMG 26638</strain>
    </source>
</reference>
<organism evidence="4 5">
    <name type="scientific">Malaciobacter pacificus</name>
    <dbReference type="NCBI Taxonomy" id="1080223"/>
    <lineage>
        <taxon>Bacteria</taxon>
        <taxon>Pseudomonadati</taxon>
        <taxon>Campylobacterota</taxon>
        <taxon>Epsilonproteobacteria</taxon>
        <taxon>Campylobacterales</taxon>
        <taxon>Arcobacteraceae</taxon>
        <taxon>Malaciobacter</taxon>
    </lineage>
</organism>
<evidence type="ECO:0000256" key="3">
    <source>
        <dbReference type="ARBA" id="ARBA00022729"/>
    </source>
</evidence>
<dbReference type="SUPFAM" id="SSF53850">
    <property type="entry name" value="Periplasmic binding protein-like II"/>
    <property type="match status" value="1"/>
</dbReference>
<accession>A0A5C2H632</accession>
<dbReference type="KEGG" id="apai:APAC_1289"/>
<dbReference type="PANTHER" id="PTHR30024:SF47">
    <property type="entry name" value="TAURINE-BINDING PERIPLASMIC PROTEIN"/>
    <property type="match status" value="1"/>
</dbReference>
<dbReference type="PANTHER" id="PTHR30024">
    <property type="entry name" value="ALIPHATIC SULFONATES-BINDING PROTEIN-RELATED"/>
    <property type="match status" value="1"/>
</dbReference>
<dbReference type="RefSeq" id="WP_130233344.1">
    <property type="nucleotide sequence ID" value="NZ_BMEF01000027.1"/>
</dbReference>
<dbReference type="Gene3D" id="3.40.190.10">
    <property type="entry name" value="Periplasmic binding protein-like II"/>
    <property type="match status" value="1"/>
</dbReference>
<sequence length="293" mass="34245">MLKKILIPFLIIIFFSSCTYKEEKKLKISISNWIGYTPLIYAKEKKWLDDLNIKILQVSSLTENLYLYEAGNSDAFVGTQYEYNLAKKSQNSLIPLILLNRSNGGDMIMSNLTIEELKNSSKLDVYLEIDSVNSILLEDFLVTNNLKNLKINYINKDQQYISTLKKKNLKEPTLIVTYSPYYKVLEENGINIIASTADKLRLLIVDALFVSKEVYTENEKKFQKLKILIDKAIENLQENPKEYFETVKTHNLNMTYDEFLSTVEKIVWINKKIEQVYIDKLNYQNFPVRDILK</sequence>
<reference evidence="4 5" key="2">
    <citation type="submission" date="2019-09" db="EMBL/GenBank/DDBJ databases">
        <title>Complete genome sequencing of four Arcobacter species reveals a diverse suite of mobile elements.</title>
        <authorList>
            <person name="Miller W.G."/>
            <person name="Yee E."/>
            <person name="Bono J.L."/>
        </authorList>
    </citation>
    <scope>NUCLEOTIDE SEQUENCE [LARGE SCALE GENOMIC DNA]</scope>
    <source>
        <strain evidence="4 5">LMG 26638</strain>
    </source>
</reference>
<keyword evidence="3" id="KW-0732">Signal</keyword>
<gene>
    <name evidence="4" type="ORF">APAC_1289</name>
</gene>
<dbReference type="Proteomes" id="UP000322726">
    <property type="component" value="Chromosome"/>
</dbReference>
<keyword evidence="5" id="KW-1185">Reference proteome</keyword>
<comment type="subcellular location">
    <subcellularLocation>
        <location evidence="1">Periplasm</location>
    </subcellularLocation>
</comment>
<name>A0A5C2H632_9BACT</name>
<dbReference type="AlphaFoldDB" id="A0A5C2H632"/>
<protein>
    <submittedName>
        <fullName evidence="4">Uncharacterized protein</fullName>
    </submittedName>
</protein>
<evidence type="ECO:0000256" key="1">
    <source>
        <dbReference type="ARBA" id="ARBA00004418"/>
    </source>
</evidence>
<dbReference type="EMBL" id="CP035928">
    <property type="protein sequence ID" value="QEP34407.1"/>
    <property type="molecule type" value="Genomic_DNA"/>
</dbReference>
<comment type="similarity">
    <text evidence="2">Belongs to the bacterial solute-binding protein SsuA/TauA family.</text>
</comment>
<dbReference type="GO" id="GO:0042597">
    <property type="term" value="C:periplasmic space"/>
    <property type="evidence" value="ECO:0007669"/>
    <property type="project" value="UniProtKB-SubCell"/>
</dbReference>
<dbReference type="PROSITE" id="PS51257">
    <property type="entry name" value="PROKAR_LIPOPROTEIN"/>
    <property type="match status" value="1"/>
</dbReference>
<evidence type="ECO:0000313" key="4">
    <source>
        <dbReference type="EMBL" id="QEP34407.1"/>
    </source>
</evidence>
<proteinExistence type="inferred from homology"/>
<dbReference type="OrthoDB" id="5372616at2"/>
<evidence type="ECO:0000256" key="2">
    <source>
        <dbReference type="ARBA" id="ARBA00010742"/>
    </source>
</evidence>
<evidence type="ECO:0000313" key="5">
    <source>
        <dbReference type="Proteomes" id="UP000322726"/>
    </source>
</evidence>
<reference evidence="4 5" key="3">
    <citation type="submission" date="2019-09" db="EMBL/GenBank/DDBJ databases">
        <title>Taxonomic note: a critical rebuttal of the proposed division of the genus Arcobacter into six genera, emended descriptions of Arcobacter anaerophilus and the genus Arcobacter, and an assessment of genus-level boundaries for Epsilonproteobacteria using in silico genomic comparator tools.</title>
        <authorList>
            <person name="On S.L.W."/>
            <person name="Miller W.G."/>
            <person name="Biggs P."/>
            <person name="Cornelius A."/>
            <person name="Vandamme P."/>
        </authorList>
    </citation>
    <scope>NUCLEOTIDE SEQUENCE [LARGE SCALE GENOMIC DNA]</scope>
    <source>
        <strain evidence="4 5">LMG 26638</strain>
    </source>
</reference>